<dbReference type="EMBL" id="CAUYUE010000013">
    <property type="protein sequence ID" value="CAK0785967.1"/>
    <property type="molecule type" value="Genomic_DNA"/>
</dbReference>
<organism evidence="12 13">
    <name type="scientific">Coccomyxa viridis</name>
    <dbReference type="NCBI Taxonomy" id="1274662"/>
    <lineage>
        <taxon>Eukaryota</taxon>
        <taxon>Viridiplantae</taxon>
        <taxon>Chlorophyta</taxon>
        <taxon>core chlorophytes</taxon>
        <taxon>Trebouxiophyceae</taxon>
        <taxon>Trebouxiophyceae incertae sedis</taxon>
        <taxon>Coccomyxaceae</taxon>
        <taxon>Coccomyxa</taxon>
    </lineage>
</organism>
<evidence type="ECO:0000313" key="13">
    <source>
        <dbReference type="Proteomes" id="UP001314263"/>
    </source>
</evidence>
<evidence type="ECO:0000256" key="9">
    <source>
        <dbReference type="ARBA" id="ARBA00023004"/>
    </source>
</evidence>
<evidence type="ECO:0000256" key="1">
    <source>
        <dbReference type="ARBA" id="ARBA00001966"/>
    </source>
</evidence>
<dbReference type="InterPro" id="IPR058240">
    <property type="entry name" value="rSAM_sf"/>
</dbReference>
<evidence type="ECO:0000313" key="12">
    <source>
        <dbReference type="EMBL" id="CAK0785967.1"/>
    </source>
</evidence>
<dbReference type="SFLD" id="SFLDF00275">
    <property type="entry name" value="adenosine_C2_methyltransferase"/>
    <property type="match status" value="1"/>
</dbReference>
<dbReference type="GO" id="GO:0070475">
    <property type="term" value="P:rRNA base methylation"/>
    <property type="evidence" value="ECO:0007669"/>
    <property type="project" value="TreeGrafter"/>
</dbReference>
<evidence type="ECO:0000256" key="8">
    <source>
        <dbReference type="ARBA" id="ARBA00022723"/>
    </source>
</evidence>
<evidence type="ECO:0000256" key="10">
    <source>
        <dbReference type="ARBA" id="ARBA00023014"/>
    </source>
</evidence>
<evidence type="ECO:0000256" key="2">
    <source>
        <dbReference type="ARBA" id="ARBA00004496"/>
    </source>
</evidence>
<dbReference type="GO" id="GO:0046872">
    <property type="term" value="F:metal ion binding"/>
    <property type="evidence" value="ECO:0007669"/>
    <property type="project" value="UniProtKB-KW"/>
</dbReference>
<name>A0AAV1IIC9_9CHLO</name>
<dbReference type="SUPFAM" id="SSF102114">
    <property type="entry name" value="Radical SAM enzymes"/>
    <property type="match status" value="1"/>
</dbReference>
<protein>
    <recommendedName>
        <fullName evidence="11">Radical SAM core domain-containing protein</fullName>
    </recommendedName>
</protein>
<feature type="domain" description="Radical SAM core" evidence="11">
    <location>
        <begin position="80"/>
        <end position="332"/>
    </location>
</feature>
<dbReference type="Gene3D" id="3.20.20.70">
    <property type="entry name" value="Aldolase class I"/>
    <property type="match status" value="1"/>
</dbReference>
<dbReference type="InterPro" id="IPR013785">
    <property type="entry name" value="Aldolase_TIM"/>
</dbReference>
<keyword evidence="5" id="KW-0489">Methyltransferase</keyword>
<sequence>MYYHGNWIRTVDDAAGSQDSFSAAFTEGLGRSVTMDGQLQLQGTQTAADGTCKLLFQLQGEGAAGTVEAVIIPVSRPSSRRPRTTLCISSQVGCAQNCQFCFTGRMGLQGNLSTAQIVEQVVEARRHVAVHQARVASGALPPAQQIAPITNVVFMGMGEPLHNFEAVRRSIAILCHPQGLQLSHNKVSVSTVGLIPEIRALVATCSAQLAVSLHATTDEVRDWIAPVNRRYPLEHLMGTLEELFPKHAAIRQRHGRHVLFEYVMLQGVNDSLEDARRLLVMTQDIECKFNLIGFNPHPGTRFRPSPPERIAAFGDILRSAGAVCTVRESRGDDGMAACGQLGNVKAASGVAPLLKPPLQFAEALATAPSR</sequence>
<evidence type="ECO:0000256" key="6">
    <source>
        <dbReference type="ARBA" id="ARBA00022679"/>
    </source>
</evidence>
<keyword evidence="6" id="KW-0808">Transferase</keyword>
<dbReference type="GO" id="GO:0051539">
    <property type="term" value="F:4 iron, 4 sulfur cluster binding"/>
    <property type="evidence" value="ECO:0007669"/>
    <property type="project" value="UniProtKB-KW"/>
</dbReference>
<keyword evidence="9" id="KW-0408">Iron</keyword>
<keyword evidence="4" id="KW-0963">Cytoplasm</keyword>
<dbReference type="GO" id="GO:0008173">
    <property type="term" value="F:RNA methyltransferase activity"/>
    <property type="evidence" value="ECO:0007669"/>
    <property type="project" value="InterPro"/>
</dbReference>
<proteinExistence type="predicted"/>
<reference evidence="12 13" key="1">
    <citation type="submission" date="2023-10" db="EMBL/GenBank/DDBJ databases">
        <authorList>
            <person name="Maclean D."/>
            <person name="Macfadyen A."/>
        </authorList>
    </citation>
    <scope>NUCLEOTIDE SEQUENCE [LARGE SCALE GENOMIC DNA]</scope>
</reference>
<dbReference type="InterPro" id="IPR007197">
    <property type="entry name" value="rSAM"/>
</dbReference>
<accession>A0AAV1IIC9</accession>
<dbReference type="CDD" id="cd01335">
    <property type="entry name" value="Radical_SAM"/>
    <property type="match status" value="1"/>
</dbReference>
<evidence type="ECO:0000256" key="4">
    <source>
        <dbReference type="ARBA" id="ARBA00022490"/>
    </source>
</evidence>
<keyword evidence="13" id="KW-1185">Reference proteome</keyword>
<evidence type="ECO:0000256" key="5">
    <source>
        <dbReference type="ARBA" id="ARBA00022603"/>
    </source>
</evidence>
<dbReference type="PANTHER" id="PTHR30544:SF9">
    <property type="entry name" value="RADICAL SAM SUPERFAMILY PROTEIN"/>
    <property type="match status" value="1"/>
</dbReference>
<keyword evidence="7" id="KW-0949">S-adenosyl-L-methionine</keyword>
<comment type="subcellular location">
    <subcellularLocation>
        <location evidence="2">Cytoplasm</location>
    </subcellularLocation>
</comment>
<dbReference type="AlphaFoldDB" id="A0AAV1IIC9"/>
<evidence type="ECO:0000256" key="3">
    <source>
        <dbReference type="ARBA" id="ARBA00022485"/>
    </source>
</evidence>
<dbReference type="SFLD" id="SFLDG01062">
    <property type="entry name" value="methyltransferase_(Class_A)"/>
    <property type="match status" value="1"/>
</dbReference>
<keyword evidence="10" id="KW-0411">Iron-sulfur</keyword>
<dbReference type="PIRSF" id="PIRSF006004">
    <property type="entry name" value="CHP00048"/>
    <property type="match status" value="1"/>
</dbReference>
<dbReference type="GO" id="GO:0005737">
    <property type="term" value="C:cytoplasm"/>
    <property type="evidence" value="ECO:0007669"/>
    <property type="project" value="UniProtKB-SubCell"/>
</dbReference>
<dbReference type="GO" id="GO:0030488">
    <property type="term" value="P:tRNA methylation"/>
    <property type="evidence" value="ECO:0007669"/>
    <property type="project" value="TreeGrafter"/>
</dbReference>
<dbReference type="SFLD" id="SFLDS00029">
    <property type="entry name" value="Radical_SAM"/>
    <property type="match status" value="1"/>
</dbReference>
<dbReference type="InterPro" id="IPR004383">
    <property type="entry name" value="rRNA_lsu_MTrfase_RlmN/Cfr"/>
</dbReference>
<evidence type="ECO:0000256" key="7">
    <source>
        <dbReference type="ARBA" id="ARBA00022691"/>
    </source>
</evidence>
<keyword evidence="3" id="KW-0004">4Fe-4S</keyword>
<dbReference type="Proteomes" id="UP001314263">
    <property type="component" value="Unassembled WGS sequence"/>
</dbReference>
<keyword evidence="8" id="KW-0479">Metal-binding</keyword>
<evidence type="ECO:0000259" key="11">
    <source>
        <dbReference type="PROSITE" id="PS51918"/>
    </source>
</evidence>
<dbReference type="PANTHER" id="PTHR30544">
    <property type="entry name" value="23S RRNA METHYLTRANSFERASE"/>
    <property type="match status" value="1"/>
</dbReference>
<gene>
    <name evidence="12" type="ORF">CVIRNUC_009180</name>
</gene>
<dbReference type="PROSITE" id="PS51918">
    <property type="entry name" value="RADICAL_SAM"/>
    <property type="match status" value="1"/>
</dbReference>
<comment type="cofactor">
    <cofactor evidence="1">
        <name>[4Fe-4S] cluster</name>
        <dbReference type="ChEBI" id="CHEBI:49883"/>
    </cofactor>
</comment>
<comment type="caution">
    <text evidence="12">The sequence shown here is derived from an EMBL/GenBank/DDBJ whole genome shotgun (WGS) entry which is preliminary data.</text>
</comment>
<dbReference type="InterPro" id="IPR040072">
    <property type="entry name" value="Methyltransferase_A"/>
</dbReference>